<evidence type="ECO:0000256" key="1">
    <source>
        <dbReference type="ARBA" id="ARBA00001933"/>
    </source>
</evidence>
<gene>
    <name evidence="12" type="ORF">AMATHDRAFT_47442</name>
</gene>
<dbReference type="GO" id="GO:0019265">
    <property type="term" value="P:glycine biosynthetic process, by transamination of glyoxylate"/>
    <property type="evidence" value="ECO:0007669"/>
    <property type="project" value="TreeGrafter"/>
</dbReference>
<evidence type="ECO:0000256" key="7">
    <source>
        <dbReference type="PIRSR" id="PIRSR000524-1"/>
    </source>
</evidence>
<evidence type="ECO:0000256" key="6">
    <source>
        <dbReference type="ARBA" id="ARBA00022898"/>
    </source>
</evidence>
<dbReference type="InterPro" id="IPR020578">
    <property type="entry name" value="Aminotrans_V_PyrdxlP_BS"/>
</dbReference>
<dbReference type="InterPro" id="IPR015422">
    <property type="entry name" value="PyrdxlP-dep_Trfase_small"/>
</dbReference>
<dbReference type="PANTHER" id="PTHR21152:SF24">
    <property type="entry name" value="ALANINE--GLYOXYLATE AMINOTRANSFERASE 1"/>
    <property type="match status" value="1"/>
</dbReference>
<dbReference type="GO" id="GO:0005777">
    <property type="term" value="C:peroxisome"/>
    <property type="evidence" value="ECO:0007669"/>
    <property type="project" value="TreeGrafter"/>
</dbReference>
<dbReference type="FunFam" id="3.90.1150.10:FF:000049">
    <property type="entry name" value="Alanine-glyoxylate aminotransferase 1"/>
    <property type="match status" value="1"/>
</dbReference>
<feature type="modified residue" description="N6-(pyridoxal phosphate)lysine" evidence="8">
    <location>
        <position position="214"/>
    </location>
</feature>
<evidence type="ECO:0000259" key="11">
    <source>
        <dbReference type="Pfam" id="PF00266"/>
    </source>
</evidence>
<accession>A0A2A9NTP9</accession>
<proteinExistence type="inferred from homology"/>
<keyword evidence="5" id="KW-0808">Transferase</keyword>
<dbReference type="InterPro" id="IPR015424">
    <property type="entry name" value="PyrdxlP-dep_Trfase"/>
</dbReference>
<feature type="binding site" evidence="7">
    <location>
        <position position="369"/>
    </location>
    <ligand>
        <name>substrate</name>
    </ligand>
</feature>
<keyword evidence="6 8" id="KW-0663">Pyridoxal phosphate</keyword>
<dbReference type="OrthoDB" id="7403325at2759"/>
<evidence type="ECO:0000256" key="5">
    <source>
        <dbReference type="ARBA" id="ARBA00022679"/>
    </source>
</evidence>
<dbReference type="PANTHER" id="PTHR21152">
    <property type="entry name" value="AMINOTRANSFERASE CLASS V"/>
    <property type="match status" value="1"/>
</dbReference>
<dbReference type="Proteomes" id="UP000242287">
    <property type="component" value="Unassembled WGS sequence"/>
</dbReference>
<evidence type="ECO:0000313" key="12">
    <source>
        <dbReference type="EMBL" id="PFH51052.1"/>
    </source>
</evidence>
<dbReference type="GO" id="GO:0004760">
    <property type="term" value="F:L-serine-pyruvate transaminase activity"/>
    <property type="evidence" value="ECO:0007669"/>
    <property type="project" value="TreeGrafter"/>
</dbReference>
<organism evidence="12 13">
    <name type="scientific">Amanita thiersii Skay4041</name>
    <dbReference type="NCBI Taxonomy" id="703135"/>
    <lineage>
        <taxon>Eukaryota</taxon>
        <taxon>Fungi</taxon>
        <taxon>Dikarya</taxon>
        <taxon>Basidiomycota</taxon>
        <taxon>Agaricomycotina</taxon>
        <taxon>Agaricomycetes</taxon>
        <taxon>Agaricomycetidae</taxon>
        <taxon>Agaricales</taxon>
        <taxon>Pluteineae</taxon>
        <taxon>Amanitaceae</taxon>
        <taxon>Amanita</taxon>
    </lineage>
</organism>
<dbReference type="GO" id="GO:0008453">
    <property type="term" value="F:alanine-glyoxylate transaminase activity"/>
    <property type="evidence" value="ECO:0007669"/>
    <property type="project" value="UniProtKB-EC"/>
</dbReference>
<name>A0A2A9NTP9_9AGAR</name>
<dbReference type="AlphaFoldDB" id="A0A2A9NTP9"/>
<dbReference type="Gene3D" id="3.90.1150.10">
    <property type="entry name" value="Aspartate Aminotransferase, domain 1"/>
    <property type="match status" value="1"/>
</dbReference>
<keyword evidence="13" id="KW-1185">Reference proteome</keyword>
<evidence type="ECO:0000256" key="8">
    <source>
        <dbReference type="PIRSR" id="PIRSR000524-50"/>
    </source>
</evidence>
<sequence length="424" mass="46963">MAFLVRHNTSYLRPIEISDEVLFANAQPPVPHTSPGFIAIFREYAVICSSSLTSKHSELLFTKDAQPFLISGSGTLGWDQVAANLVEPGESVLLLDCGYFGDSFAQCLRTYGGNVTKLKAPLGYAILPSQLENALKEKKYKIVAFTHIDSSTGVLSDAQALAAVVHRLAPETLVYSLLHFQPILVVMDGVCSVASEEIKMDEWGLDVVLTGSQKGIGIPPGLSILVASRRTMEVFRMRRAPVGSYYVSWNKWLPIMEAYESNRPDYFATPPINLIYAYNTSLKQILYSPTLSLTERFQRHKQASKAIREAVESLGLKMVAQREEERANGLTTVYFPDGMNASDLLPGMEARGVLIAGGLHEEIKDKYFRIGFVIVSLIPTVSTDFGKKSRHMGVSVVDERRKDIQLIIGFLKEVFAEFKAQKAT</sequence>
<dbReference type="EMBL" id="KZ301993">
    <property type="protein sequence ID" value="PFH51052.1"/>
    <property type="molecule type" value="Genomic_DNA"/>
</dbReference>
<dbReference type="Gene3D" id="3.40.640.10">
    <property type="entry name" value="Type I PLP-dependent aspartate aminotransferase-like (Major domain)"/>
    <property type="match status" value="1"/>
</dbReference>
<keyword evidence="4" id="KW-0032">Aminotransferase</keyword>
<comment type="similarity">
    <text evidence="2 9">Belongs to the class-V pyridoxal-phosphate-dependent aminotransferase family.</text>
</comment>
<evidence type="ECO:0000256" key="4">
    <source>
        <dbReference type="ARBA" id="ARBA00022576"/>
    </source>
</evidence>
<dbReference type="InterPro" id="IPR000192">
    <property type="entry name" value="Aminotrans_V_dom"/>
</dbReference>
<dbReference type="InterPro" id="IPR024169">
    <property type="entry name" value="SP_NH2Trfase/AEP_transaminase"/>
</dbReference>
<evidence type="ECO:0000313" key="13">
    <source>
        <dbReference type="Proteomes" id="UP000242287"/>
    </source>
</evidence>
<evidence type="ECO:0000256" key="10">
    <source>
        <dbReference type="RuleBase" id="RU004504"/>
    </source>
</evidence>
<reference evidence="12 13" key="1">
    <citation type="submission" date="2014-02" db="EMBL/GenBank/DDBJ databases">
        <title>Transposable element dynamics among asymbiotic and ectomycorrhizal Amanita fungi.</title>
        <authorList>
            <consortium name="DOE Joint Genome Institute"/>
            <person name="Hess J."/>
            <person name="Skrede I."/>
            <person name="Wolfe B."/>
            <person name="LaButti K."/>
            <person name="Ohm R.A."/>
            <person name="Grigoriev I.V."/>
            <person name="Pringle A."/>
        </authorList>
    </citation>
    <scope>NUCLEOTIDE SEQUENCE [LARGE SCALE GENOMIC DNA]</scope>
    <source>
        <strain evidence="12 13">SKay4041</strain>
    </source>
</reference>
<comment type="cofactor">
    <cofactor evidence="1 8 10">
        <name>pyridoxal 5'-phosphate</name>
        <dbReference type="ChEBI" id="CHEBI:597326"/>
    </cofactor>
</comment>
<dbReference type="SUPFAM" id="SSF53383">
    <property type="entry name" value="PLP-dependent transferases"/>
    <property type="match status" value="1"/>
</dbReference>
<dbReference type="EC" id="2.6.1.44" evidence="3"/>
<dbReference type="InterPro" id="IPR015421">
    <property type="entry name" value="PyrdxlP-dep_Trfase_major"/>
</dbReference>
<evidence type="ECO:0000256" key="2">
    <source>
        <dbReference type="ARBA" id="ARBA00009236"/>
    </source>
</evidence>
<dbReference type="STRING" id="703135.A0A2A9NTP9"/>
<feature type="domain" description="Aminotransferase class V" evidence="11">
    <location>
        <begin position="71"/>
        <end position="360"/>
    </location>
</feature>
<dbReference type="PROSITE" id="PS00595">
    <property type="entry name" value="AA_TRANSFER_CLASS_5"/>
    <property type="match status" value="1"/>
</dbReference>
<evidence type="ECO:0000256" key="3">
    <source>
        <dbReference type="ARBA" id="ARBA00013049"/>
    </source>
</evidence>
<evidence type="ECO:0000256" key="9">
    <source>
        <dbReference type="RuleBase" id="RU004075"/>
    </source>
</evidence>
<protein>
    <recommendedName>
        <fullName evidence="3">alanine--glyoxylate transaminase</fullName>
        <ecNumber evidence="3">2.6.1.44</ecNumber>
    </recommendedName>
</protein>
<dbReference type="FunFam" id="3.40.640.10:FF:000027">
    <property type="entry name" value="Serine--pyruvate aminotransferase, mitochondrial"/>
    <property type="match status" value="1"/>
</dbReference>
<dbReference type="Pfam" id="PF00266">
    <property type="entry name" value="Aminotran_5"/>
    <property type="match status" value="1"/>
</dbReference>
<dbReference type="PIRSF" id="PIRSF000524">
    <property type="entry name" value="SPT"/>
    <property type="match status" value="1"/>
</dbReference>